<evidence type="ECO:0000313" key="3">
    <source>
        <dbReference type="Proteomes" id="UP000614601"/>
    </source>
</evidence>
<proteinExistence type="predicted"/>
<sequence length="339" mass="39350">MELPLFNPVEFEKLYNCTLYDEGYFDEARKPNTFVGFIYMSTGMIYELLYIPCLITMTKPKFFKTSCYKLMFFIGLIDILTIPFNATLYGYFAWNGYVYCDSPKLMYFSGAFTTALWCAASMTCVLLALNRLCDMMNRDLMELLFADKRTFVWFIFPCLYFCYFFLFTKPFMFTSAFHAGFSNPYVGTKFHAQTENTYMNFSLIVHNICIPILMVLIYTIICIFLLYKTMRHREGERGLSKYQKSAVTQSSMLCSVFVMAPMIYDYMNYFGAPPFMVVIGQICWQGCHGSAVIIYLVFNKTLRDEMFKLFLGGKLKISMSISNGQTNTRTASMVPQSEI</sequence>
<dbReference type="OrthoDB" id="5842676at2759"/>
<name>A0A811L8M4_9BILA</name>
<keyword evidence="1" id="KW-1133">Transmembrane helix</keyword>
<keyword evidence="1" id="KW-0472">Membrane</keyword>
<dbReference type="PANTHER" id="PTHR23021">
    <property type="entry name" value="SERPENTINE RECEPTOR, CLASS T"/>
    <property type="match status" value="1"/>
</dbReference>
<gene>
    <name evidence="2" type="ORF">BOKJ2_LOCUS10264</name>
</gene>
<feature type="transmembrane region" description="Helical" evidence="1">
    <location>
        <begin position="70"/>
        <end position="94"/>
    </location>
</feature>
<feature type="transmembrane region" description="Helical" evidence="1">
    <location>
        <begin position="150"/>
        <end position="167"/>
    </location>
</feature>
<dbReference type="Gene3D" id="1.20.1070.10">
    <property type="entry name" value="Rhodopsin 7-helix transmembrane proteins"/>
    <property type="match status" value="1"/>
</dbReference>
<dbReference type="SUPFAM" id="SSF81321">
    <property type="entry name" value="Family A G protein-coupled receptor-like"/>
    <property type="match status" value="1"/>
</dbReference>
<organism evidence="2 3">
    <name type="scientific">Bursaphelenchus okinawaensis</name>
    <dbReference type="NCBI Taxonomy" id="465554"/>
    <lineage>
        <taxon>Eukaryota</taxon>
        <taxon>Metazoa</taxon>
        <taxon>Ecdysozoa</taxon>
        <taxon>Nematoda</taxon>
        <taxon>Chromadorea</taxon>
        <taxon>Rhabditida</taxon>
        <taxon>Tylenchina</taxon>
        <taxon>Tylenchomorpha</taxon>
        <taxon>Aphelenchoidea</taxon>
        <taxon>Aphelenchoididae</taxon>
        <taxon>Bursaphelenchus</taxon>
    </lineage>
</organism>
<feature type="transmembrane region" description="Helical" evidence="1">
    <location>
        <begin position="106"/>
        <end position="129"/>
    </location>
</feature>
<comment type="caution">
    <text evidence="2">The sequence shown here is derived from an EMBL/GenBank/DDBJ whole genome shotgun (WGS) entry which is preliminary data.</text>
</comment>
<evidence type="ECO:0000313" key="2">
    <source>
        <dbReference type="EMBL" id="CAD5223494.1"/>
    </source>
</evidence>
<dbReference type="AlphaFoldDB" id="A0A811L8M4"/>
<dbReference type="InterPro" id="IPR019425">
    <property type="entry name" value="7TM_GPCR_serpentine_rcpt_Srt"/>
</dbReference>
<keyword evidence="3" id="KW-1185">Reference proteome</keyword>
<dbReference type="Proteomes" id="UP000783686">
    <property type="component" value="Unassembled WGS sequence"/>
</dbReference>
<accession>A0A811L8M4</accession>
<feature type="transmembrane region" description="Helical" evidence="1">
    <location>
        <begin position="34"/>
        <end position="58"/>
    </location>
</feature>
<dbReference type="Proteomes" id="UP000614601">
    <property type="component" value="Unassembled WGS sequence"/>
</dbReference>
<evidence type="ECO:0000256" key="1">
    <source>
        <dbReference type="SAM" id="Phobius"/>
    </source>
</evidence>
<feature type="transmembrane region" description="Helical" evidence="1">
    <location>
        <begin position="204"/>
        <end position="226"/>
    </location>
</feature>
<evidence type="ECO:0008006" key="4">
    <source>
        <dbReference type="Google" id="ProtNLM"/>
    </source>
</evidence>
<dbReference type="PANTHER" id="PTHR23021:SF28">
    <property type="entry name" value="SERPENTINE RECEPTOR, CLASS T-RELATED"/>
    <property type="match status" value="1"/>
</dbReference>
<reference evidence="2" key="1">
    <citation type="submission" date="2020-09" db="EMBL/GenBank/DDBJ databases">
        <authorList>
            <person name="Kikuchi T."/>
        </authorList>
    </citation>
    <scope>NUCLEOTIDE SEQUENCE</scope>
    <source>
        <strain evidence="2">SH1</strain>
    </source>
</reference>
<keyword evidence="1" id="KW-0812">Transmembrane</keyword>
<dbReference type="Pfam" id="PF10321">
    <property type="entry name" value="7TM_GPCR_Srt"/>
    <property type="match status" value="1"/>
</dbReference>
<dbReference type="EMBL" id="CAJFDH010000005">
    <property type="protein sequence ID" value="CAD5223494.1"/>
    <property type="molecule type" value="Genomic_DNA"/>
</dbReference>
<protein>
    <recommendedName>
        <fullName evidence="4">G_PROTEIN_RECEP_F1_2 domain-containing protein</fullName>
    </recommendedName>
</protein>
<feature type="transmembrane region" description="Helical" evidence="1">
    <location>
        <begin position="246"/>
        <end position="264"/>
    </location>
</feature>
<feature type="transmembrane region" description="Helical" evidence="1">
    <location>
        <begin position="276"/>
        <end position="298"/>
    </location>
</feature>
<dbReference type="EMBL" id="CAJFCW020000005">
    <property type="protein sequence ID" value="CAG9118030.1"/>
    <property type="molecule type" value="Genomic_DNA"/>
</dbReference>